<feature type="compositionally biased region" description="Low complexity" evidence="1">
    <location>
        <begin position="1182"/>
        <end position="1197"/>
    </location>
</feature>
<keyword evidence="2" id="KW-1133">Transmembrane helix</keyword>
<accession>A0ABD3NLT9</accession>
<evidence type="ECO:0000313" key="3">
    <source>
        <dbReference type="EMBL" id="KAL3776777.1"/>
    </source>
</evidence>
<proteinExistence type="predicted"/>
<feature type="compositionally biased region" description="Low complexity" evidence="1">
    <location>
        <begin position="191"/>
        <end position="212"/>
    </location>
</feature>
<feature type="compositionally biased region" description="Low complexity" evidence="1">
    <location>
        <begin position="165"/>
        <end position="181"/>
    </location>
</feature>
<sequence>MKGSRPWNLFRAAAGLIILAACTSYDQNFFASAARSNSSKSPRRDEPNNYGSGKLRKLGRAVPARKRGYTRTIDNSWGSSTQWSSGMQTLPFNRGSKSSKGSGKSGKARPPTPVIQQIIVYIPHPTRMPVTPKPTISPKPTMEPTPSPTRHPSETPSVAPTALASEVPSDFPSSVPSVHPSRLASEEPSDEPSSFPTIHPSSLPSESLSSIPSELPSLATTMLPSEVPSAFPSLEPTQIPTAKPESFNLSNMPSSIGLKSPVPTEVLDKSSSVPTLEVLETVVPSLAGTDKPTKQARTSKPSHVGTEEGSYEPTKAENVTTSSPDAYASIMPTEAVTSPSPTTVNTTSLIPTQSSAIPTLIESNAPTTNTTLGSIVDERQNLQMQLFGIEALTPDLIEVYQRETEAYIEDFYNNYNGTDSLRTSVRGVTATLKVTNWTEPTDTTDVIAEEKAQVIVLDVTEPCTGQAPLTVTFTLELQYRVRDPELYHLNVIISAPFTTVESREVYIGDYLQSDGEFSKLYCSSRMILSEGMTLAPTPTVTLVTGEVITDEREELMMMLYGIDLMTPARIQAYEQETAAYIEDFYNKYTKSDGIRGKVSDVSATVTVTDWTPSSNPSVGAKRLFPRKIGRAAELTADDKAKVVVLDVSEPCVGESPLTVTFSLKLKYSIRDPKLAESDLIISAPFLAVDSRAVYIGKYLQSGDEFNALYCSSRIVFADGGTPAPTRFTTPVFPGGETPSPSIVNGSITPTMTSVPTENMTGSFVPTLISSSNETSSVPTIMNGTMSPAPSVVSSMPTFNGTSNATILNGTQSPTVANSTNVSLVPTLTPIILNASIAPSVVNATIAPSVLNTSTSIVPTILNTSTAPTTLNGTSLAPSISPNTTSATPTVLVTVVPTATLPPWEMRMFGQSENFLETAQALYNDRTAVFIEEYYASGEEEGLRGQISEMDATVEIVGQIPPETTSRSYLPIGSSAALGTRRHRSKKHSDEDTISFSPNEKHFKIGDRRILQDDPCSGPFLLLRLKITITYVTSDDNLTPEEILMDAFSTPEARDTYLNNYLVGGVAGEAAFGSVACTSELLETNAVPTPAASSAVPTIAILGSSMPTATVTQPTNNALGNETSLVPTVAFNSTLSSPPVGNVTASLQPTQANVGATGVPTIISVIPDTNSKGSGAPSNGLQTTSTPTLGGNTTTLPPANRENDDEVDDIFGDPQKSVRSSPTHDRKCSNVDTNMRSDTEEIAIRFVYGMETKSQGDYLISDVEDLILDFLTTSVLRCTEGVLQTSVKPRMNRDVIDFGVIRIRYPGNGDITSITKTCDATLSEAKDCLVLSTTVLVTASKSRKVEVHRAVLTVLQDAFSKGIFSEFVSDLLVASYLGPDANSFHVVATEANGESTEGGVAIAILFSIAVLAAAALWVCCASPLTRQEVMNKMRTTIPRRKRYSTLTSNDHSDDLAIHRDDAGDDSFEDPSLHFQ</sequence>
<feature type="transmembrane region" description="Helical" evidence="2">
    <location>
        <begin position="1399"/>
        <end position="1423"/>
    </location>
</feature>
<dbReference type="Proteomes" id="UP001530400">
    <property type="component" value="Unassembled WGS sequence"/>
</dbReference>
<keyword evidence="2" id="KW-0472">Membrane</keyword>
<feature type="compositionally biased region" description="Polar residues" evidence="1">
    <location>
        <begin position="1167"/>
        <end position="1181"/>
    </location>
</feature>
<evidence type="ECO:0000256" key="1">
    <source>
        <dbReference type="SAM" id="MobiDB-lite"/>
    </source>
</evidence>
<keyword evidence="4" id="KW-1185">Reference proteome</keyword>
<feature type="compositionally biased region" description="Basic residues" evidence="1">
    <location>
        <begin position="54"/>
        <end position="69"/>
    </location>
</feature>
<feature type="region of interest" description="Disordered" evidence="1">
    <location>
        <begin position="33"/>
        <end position="212"/>
    </location>
</feature>
<name>A0ABD3NLT9_9STRA</name>
<feature type="compositionally biased region" description="Basic and acidic residues" evidence="1">
    <location>
        <begin position="1221"/>
        <end position="1231"/>
    </location>
</feature>
<organism evidence="3 4">
    <name type="scientific">Cyclotella atomus</name>
    <dbReference type="NCBI Taxonomy" id="382360"/>
    <lineage>
        <taxon>Eukaryota</taxon>
        <taxon>Sar</taxon>
        <taxon>Stramenopiles</taxon>
        <taxon>Ochrophyta</taxon>
        <taxon>Bacillariophyta</taxon>
        <taxon>Coscinodiscophyceae</taxon>
        <taxon>Thalassiosirophycidae</taxon>
        <taxon>Stephanodiscales</taxon>
        <taxon>Stephanodiscaceae</taxon>
        <taxon>Cyclotella</taxon>
    </lineage>
</organism>
<feature type="region of interest" description="Disordered" evidence="1">
    <location>
        <begin position="1167"/>
        <end position="1231"/>
    </location>
</feature>
<feature type="compositionally biased region" description="Polar residues" evidence="1">
    <location>
        <begin position="72"/>
        <end position="91"/>
    </location>
</feature>
<reference evidence="3 4" key="1">
    <citation type="submission" date="2024-10" db="EMBL/GenBank/DDBJ databases">
        <title>Updated reference genomes for cyclostephanoid diatoms.</title>
        <authorList>
            <person name="Roberts W.R."/>
            <person name="Alverson A.J."/>
        </authorList>
    </citation>
    <scope>NUCLEOTIDE SEQUENCE [LARGE SCALE GENOMIC DNA]</scope>
    <source>
        <strain evidence="3 4">AJA010-31</strain>
    </source>
</reference>
<evidence type="ECO:0000313" key="4">
    <source>
        <dbReference type="Proteomes" id="UP001530400"/>
    </source>
</evidence>
<keyword evidence="2" id="KW-0812">Transmembrane</keyword>
<protein>
    <submittedName>
        <fullName evidence="3">Uncharacterized protein</fullName>
    </submittedName>
</protein>
<comment type="caution">
    <text evidence="3">The sequence shown here is derived from an EMBL/GenBank/DDBJ whole genome shotgun (WGS) entry which is preliminary data.</text>
</comment>
<feature type="compositionally biased region" description="Pro residues" evidence="1">
    <location>
        <begin position="131"/>
        <end position="149"/>
    </location>
</feature>
<dbReference type="EMBL" id="JALLPJ020001081">
    <property type="protein sequence ID" value="KAL3776777.1"/>
    <property type="molecule type" value="Genomic_DNA"/>
</dbReference>
<gene>
    <name evidence="3" type="ORF">ACHAWO_008422</name>
</gene>
<feature type="region of interest" description="Disordered" evidence="1">
    <location>
        <begin position="1453"/>
        <end position="1474"/>
    </location>
</feature>
<evidence type="ECO:0000256" key="2">
    <source>
        <dbReference type="SAM" id="Phobius"/>
    </source>
</evidence>
<feature type="region of interest" description="Disordered" evidence="1">
    <location>
        <begin position="286"/>
        <end position="321"/>
    </location>
</feature>
<dbReference type="PROSITE" id="PS51257">
    <property type="entry name" value="PROKAR_LIPOPROTEIN"/>
    <property type="match status" value="1"/>
</dbReference>